<organism evidence="1">
    <name type="scientific">Anguilla anguilla</name>
    <name type="common">European freshwater eel</name>
    <name type="synonym">Muraena anguilla</name>
    <dbReference type="NCBI Taxonomy" id="7936"/>
    <lineage>
        <taxon>Eukaryota</taxon>
        <taxon>Metazoa</taxon>
        <taxon>Chordata</taxon>
        <taxon>Craniata</taxon>
        <taxon>Vertebrata</taxon>
        <taxon>Euteleostomi</taxon>
        <taxon>Actinopterygii</taxon>
        <taxon>Neopterygii</taxon>
        <taxon>Teleostei</taxon>
        <taxon>Anguilliformes</taxon>
        <taxon>Anguillidae</taxon>
        <taxon>Anguilla</taxon>
    </lineage>
</organism>
<protein>
    <submittedName>
        <fullName evidence="1">Uncharacterized protein</fullName>
    </submittedName>
</protein>
<dbReference type="EMBL" id="GBXM01051134">
    <property type="protein sequence ID" value="JAH57443.1"/>
    <property type="molecule type" value="Transcribed_RNA"/>
</dbReference>
<evidence type="ECO:0000313" key="1">
    <source>
        <dbReference type="EMBL" id="JAH57443.1"/>
    </source>
</evidence>
<reference evidence="1" key="2">
    <citation type="journal article" date="2015" name="Fish Shellfish Immunol.">
        <title>Early steps in the European eel (Anguilla anguilla)-Vibrio vulnificus interaction in the gills: Role of the RtxA13 toxin.</title>
        <authorList>
            <person name="Callol A."/>
            <person name="Pajuelo D."/>
            <person name="Ebbesson L."/>
            <person name="Teles M."/>
            <person name="MacKenzie S."/>
            <person name="Amaro C."/>
        </authorList>
    </citation>
    <scope>NUCLEOTIDE SEQUENCE</scope>
</reference>
<name>A0A0E9TXH9_ANGAN</name>
<proteinExistence type="predicted"/>
<reference evidence="1" key="1">
    <citation type="submission" date="2014-11" db="EMBL/GenBank/DDBJ databases">
        <authorList>
            <person name="Amaro Gonzalez C."/>
        </authorList>
    </citation>
    <scope>NUCLEOTIDE SEQUENCE</scope>
</reference>
<sequence>MLFHYCRRLSTASISISSSYIK</sequence>
<accession>A0A0E9TXH9</accession>
<dbReference type="AlphaFoldDB" id="A0A0E9TXH9"/>